<name>A0A0D2GK70_9BACT</name>
<dbReference type="InParanoid" id="A0A0D2GK70"/>
<evidence type="ECO:0000313" key="4">
    <source>
        <dbReference type="EMBL" id="KIX15162.1"/>
    </source>
</evidence>
<keyword evidence="5" id="KW-1185">Reference proteome</keyword>
<dbReference type="FunCoup" id="A0A0D2GK70">
    <property type="interactions" value="444"/>
</dbReference>
<protein>
    <submittedName>
        <fullName evidence="4">Serine O-acetyltransferase</fullName>
    </submittedName>
</protein>
<evidence type="ECO:0000256" key="1">
    <source>
        <dbReference type="ARBA" id="ARBA00022605"/>
    </source>
</evidence>
<accession>A0A0D2GK70</accession>
<dbReference type="Gene3D" id="1.10.3130.10">
    <property type="entry name" value="serine acetyltransferase, domain 1"/>
    <property type="match status" value="1"/>
</dbReference>
<dbReference type="GO" id="GO:0008652">
    <property type="term" value="P:amino acid biosynthetic process"/>
    <property type="evidence" value="ECO:0007669"/>
    <property type="project" value="UniProtKB-KW"/>
</dbReference>
<dbReference type="InterPro" id="IPR045304">
    <property type="entry name" value="LbH_SAT"/>
</dbReference>
<dbReference type="RefSeq" id="WP_052514866.1">
    <property type="nucleotide sequence ID" value="NZ_AZAC01000004.1"/>
</dbReference>
<proteinExistence type="predicted"/>
<dbReference type="InterPro" id="IPR042122">
    <property type="entry name" value="Ser_AcTrfase_N_sf"/>
</dbReference>
<dbReference type="OrthoDB" id="9801456at2"/>
<comment type="caution">
    <text evidence="4">The sequence shown here is derived from an EMBL/GenBank/DDBJ whole genome shotgun (WGS) entry which is preliminary data.</text>
</comment>
<keyword evidence="3" id="KW-0012">Acyltransferase</keyword>
<reference evidence="4 5" key="1">
    <citation type="submission" date="2013-11" db="EMBL/GenBank/DDBJ databases">
        <title>Metagenomic analysis of a methanogenic consortium involved in long chain n-alkane degradation.</title>
        <authorList>
            <person name="Davidova I.A."/>
            <person name="Callaghan A.V."/>
            <person name="Wawrik B."/>
            <person name="Pruitt S."/>
            <person name="Marks C."/>
            <person name="Duncan K.E."/>
            <person name="Suflita J.M."/>
        </authorList>
    </citation>
    <scope>NUCLEOTIDE SEQUENCE [LARGE SCALE GENOMIC DNA]</scope>
    <source>
        <strain evidence="4 5">SPR</strain>
    </source>
</reference>
<dbReference type="Gene3D" id="2.160.10.10">
    <property type="entry name" value="Hexapeptide repeat proteins"/>
    <property type="match status" value="1"/>
</dbReference>
<organism evidence="4 5">
    <name type="scientific">Dethiosulfatarculus sandiegensis</name>
    <dbReference type="NCBI Taxonomy" id="1429043"/>
    <lineage>
        <taxon>Bacteria</taxon>
        <taxon>Pseudomonadati</taxon>
        <taxon>Thermodesulfobacteriota</taxon>
        <taxon>Desulfarculia</taxon>
        <taxon>Desulfarculales</taxon>
        <taxon>Desulfarculaceae</taxon>
        <taxon>Dethiosulfatarculus</taxon>
    </lineage>
</organism>
<keyword evidence="2 4" id="KW-0808">Transferase</keyword>
<keyword evidence="1" id="KW-0028">Amino-acid biosynthesis</keyword>
<dbReference type="EMBL" id="AZAC01000004">
    <property type="protein sequence ID" value="KIX15162.1"/>
    <property type="molecule type" value="Genomic_DNA"/>
</dbReference>
<sequence length="330" mass="36595">MDLKTMAEAEYDKCMEDLVDSDQHYQSLPKIVSELVSTCHGGHCHDHISPVPLPSRQAMVKIIDLCREVLFPGYFGDAPIDQVNLEYYLGQRMTRLYRLISNQISHAVRHDCFRYEKHCLECERLGREAGLRFLKSLPGLRTTLAKDIMAAFEGDPASGSVDEIIFSYPGQYAMTVYRLAHILRKMAIPILPRMMTEYAHSHTGIDIHPGAEIGESFFIDHGTGVVIGESTNIGHRVRIYQGVTLGALSLPPGSGRSMRNLKRHPTIEDDVIIYSGATILGGETVIGARSVIGGNVWLTESVPADTKVFLKTPELVYKGGAEPRGPEEES</sequence>
<dbReference type="InterPro" id="IPR011004">
    <property type="entry name" value="Trimer_LpxA-like_sf"/>
</dbReference>
<dbReference type="SUPFAM" id="SSF51161">
    <property type="entry name" value="Trimeric LpxA-like enzymes"/>
    <property type="match status" value="1"/>
</dbReference>
<gene>
    <name evidence="4" type="ORF">X474_05340</name>
</gene>
<dbReference type="STRING" id="1429043.X474_05340"/>
<evidence type="ECO:0000256" key="3">
    <source>
        <dbReference type="ARBA" id="ARBA00023315"/>
    </source>
</evidence>
<dbReference type="PATRIC" id="fig|1429043.3.peg.1136"/>
<dbReference type="GO" id="GO:0016746">
    <property type="term" value="F:acyltransferase activity"/>
    <property type="evidence" value="ECO:0007669"/>
    <property type="project" value="UniProtKB-KW"/>
</dbReference>
<dbReference type="Proteomes" id="UP000032233">
    <property type="component" value="Unassembled WGS sequence"/>
</dbReference>
<dbReference type="AlphaFoldDB" id="A0A0D2GK70"/>
<dbReference type="PANTHER" id="PTHR42811">
    <property type="entry name" value="SERINE ACETYLTRANSFERASE"/>
    <property type="match status" value="1"/>
</dbReference>
<dbReference type="CDD" id="cd03354">
    <property type="entry name" value="LbH_SAT"/>
    <property type="match status" value="1"/>
</dbReference>
<evidence type="ECO:0000313" key="5">
    <source>
        <dbReference type="Proteomes" id="UP000032233"/>
    </source>
</evidence>
<evidence type="ECO:0000256" key="2">
    <source>
        <dbReference type="ARBA" id="ARBA00022679"/>
    </source>
</evidence>